<dbReference type="Proteomes" id="UP000019426">
    <property type="component" value="Chromosome M2/40_rep1"/>
</dbReference>
<evidence type="ECO:0000313" key="2">
    <source>
        <dbReference type="Proteomes" id="UP000019426"/>
    </source>
</evidence>
<dbReference type="KEGG" id="clt:CM240_1736"/>
<gene>
    <name evidence="1" type="ORF">CM240_1736</name>
</gene>
<dbReference type="HOGENOM" id="CLU_154417_0_0_9"/>
<dbReference type="OrthoDB" id="1909988at2"/>
<sequence length="96" mass="11072">MSVYLINIHVGHVHDENCNHHHHYDSNLERKIKSLGSWAHILPTSFVIETDINSEEIAKALNEVKDSNDLFFVTKINDDFNGAIHPKALEWIKSRI</sequence>
<dbReference type="PATRIC" id="fig|1216932.3.peg.1730"/>
<dbReference type="RefSeq" id="WP_051483768.1">
    <property type="nucleotide sequence ID" value="NZ_HG917868.1"/>
</dbReference>
<reference evidence="1 2" key="1">
    <citation type="submission" date="2013-11" db="EMBL/GenBank/DDBJ databases">
        <title>Complete genome sequence of Clostridum sp. M2/40.</title>
        <authorList>
            <person name="Wibberg D."/>
            <person name="Puehler A."/>
            <person name="Schlueter A."/>
        </authorList>
    </citation>
    <scope>NUCLEOTIDE SEQUENCE [LARGE SCALE GENOMIC DNA]</scope>
    <source>
        <strain evidence="2">M2/40</strain>
    </source>
</reference>
<accession>W6RZ79</accession>
<name>W6RZ79_9CLOT</name>
<dbReference type="STRING" id="1216932.CM240_1736"/>
<keyword evidence="2" id="KW-1185">Reference proteome</keyword>
<dbReference type="EMBL" id="HG917868">
    <property type="protein sequence ID" value="CDM68894.1"/>
    <property type="molecule type" value="Genomic_DNA"/>
</dbReference>
<protein>
    <submittedName>
        <fullName evidence="1">Uncharacterized protein</fullName>
    </submittedName>
</protein>
<dbReference type="eggNOG" id="ENOG5030GR4">
    <property type="taxonomic scope" value="Bacteria"/>
</dbReference>
<evidence type="ECO:0000313" key="1">
    <source>
        <dbReference type="EMBL" id="CDM68894.1"/>
    </source>
</evidence>
<dbReference type="AlphaFoldDB" id="W6RZ79"/>
<organism evidence="1 2">
    <name type="scientific">Clostridium bornimense</name>
    <dbReference type="NCBI Taxonomy" id="1216932"/>
    <lineage>
        <taxon>Bacteria</taxon>
        <taxon>Bacillati</taxon>
        <taxon>Bacillota</taxon>
        <taxon>Clostridia</taxon>
        <taxon>Eubacteriales</taxon>
        <taxon>Clostridiaceae</taxon>
        <taxon>Clostridium</taxon>
    </lineage>
</organism>
<proteinExistence type="predicted"/>